<dbReference type="Gene3D" id="1.10.3680.10">
    <property type="entry name" value="TerB-like"/>
    <property type="match status" value="1"/>
</dbReference>
<accession>A0ABQ6ZDW0</accession>
<dbReference type="SUPFAM" id="SSF158682">
    <property type="entry name" value="TerB-like"/>
    <property type="match status" value="1"/>
</dbReference>
<evidence type="ECO:0000313" key="3">
    <source>
        <dbReference type="Proteomes" id="UP000781710"/>
    </source>
</evidence>
<sequence>MFSQLKSRGVQQVHKSGEIMEGSLTEQLQDKISDVLRDALDSVRVSQNQYYQENPDKIPGPAAIDALVRAAVTQNAAISGAASLVPGPWGMLAVVPELTLVIRNQLKLIYDIGAAQGQKEIPNELLLGVLVSAVGSSAGSLLVMHGGKVLVRRASLRVMQKMIALLGGRIAQQALKSAVSKWLPGIGAAAMAAWTGYLTKKIGEKAREVFEHEIVNDPTTGDLELIRSVELAVASSEIEEEAGDLLEFCKLQVLIDLAKIDGRLVDTERRLIDEALESPGLSDRQRERLRASLSGHSEPLQGIDVIAGRPDTAIALLSNMIALARKDDDFHITEKLYIKKVGGLLGFTSAEVDDVIGGA</sequence>
<protein>
    <recommendedName>
        <fullName evidence="1">Co-chaperone DjlA N-terminal domain-containing protein</fullName>
    </recommendedName>
</protein>
<dbReference type="EMBL" id="PDWW01000027">
    <property type="protein sequence ID" value="KAF1723486.1"/>
    <property type="molecule type" value="Genomic_DNA"/>
</dbReference>
<organism evidence="2 3">
    <name type="scientific">Pseudoxanthomonas japonensis</name>
    <dbReference type="NCBI Taxonomy" id="69284"/>
    <lineage>
        <taxon>Bacteria</taxon>
        <taxon>Pseudomonadati</taxon>
        <taxon>Pseudomonadota</taxon>
        <taxon>Gammaproteobacteria</taxon>
        <taxon>Lysobacterales</taxon>
        <taxon>Lysobacteraceae</taxon>
        <taxon>Pseudoxanthomonas</taxon>
    </lineage>
</organism>
<name>A0ABQ6ZDW0_9GAMM</name>
<evidence type="ECO:0000259" key="1">
    <source>
        <dbReference type="Pfam" id="PF05099"/>
    </source>
</evidence>
<dbReference type="InterPro" id="IPR007791">
    <property type="entry name" value="DjlA_N"/>
</dbReference>
<gene>
    <name evidence="2" type="ORF">CSC78_15735</name>
</gene>
<comment type="caution">
    <text evidence="2">The sequence shown here is derived from an EMBL/GenBank/DDBJ whole genome shotgun (WGS) entry which is preliminary data.</text>
</comment>
<proteinExistence type="predicted"/>
<dbReference type="Proteomes" id="UP000781710">
    <property type="component" value="Unassembled WGS sequence"/>
</dbReference>
<dbReference type="InterPro" id="IPR029024">
    <property type="entry name" value="TerB-like"/>
</dbReference>
<feature type="domain" description="Co-chaperone DjlA N-terminal" evidence="1">
    <location>
        <begin position="253"/>
        <end position="353"/>
    </location>
</feature>
<evidence type="ECO:0000313" key="2">
    <source>
        <dbReference type="EMBL" id="KAF1723486.1"/>
    </source>
</evidence>
<dbReference type="Pfam" id="PF05099">
    <property type="entry name" value="TerB"/>
    <property type="match status" value="1"/>
</dbReference>
<reference evidence="2 3" key="1">
    <citation type="submission" date="2017-10" db="EMBL/GenBank/DDBJ databases">
        <title>Whole genome sequencing of members of genus Pseudoxanthomonas.</title>
        <authorList>
            <person name="Kumar S."/>
            <person name="Bansal K."/>
            <person name="Kaur A."/>
            <person name="Patil P."/>
            <person name="Sharma S."/>
            <person name="Patil P.B."/>
        </authorList>
    </citation>
    <scope>NUCLEOTIDE SEQUENCE [LARGE SCALE GENOMIC DNA]</scope>
    <source>
        <strain evidence="2 3">DSM 17109</strain>
    </source>
</reference>
<keyword evidence="3" id="KW-1185">Reference proteome</keyword>